<reference evidence="2 3" key="1">
    <citation type="submission" date="2014-07" db="EMBL/GenBank/DDBJ databases">
        <title>Draft Genome Sequences of Environmental Pseudomonas syringae strains.</title>
        <authorList>
            <person name="Baltrus D.A."/>
            <person name="Berge O."/>
            <person name="Morris C."/>
        </authorList>
    </citation>
    <scope>NUCLEOTIDE SEQUENCE [LARGE SCALE GENOMIC DNA]</scope>
    <source>
        <strain evidence="2 3">CEB003</strain>
    </source>
</reference>
<feature type="domain" description="Hemerythrin-like" evidence="1">
    <location>
        <begin position="3"/>
        <end position="124"/>
    </location>
</feature>
<name>A0A085UMX7_PSESX</name>
<dbReference type="AlphaFoldDB" id="A0A085UMX7"/>
<organism evidence="2 3">
    <name type="scientific">Pseudomonas syringae</name>
    <dbReference type="NCBI Taxonomy" id="317"/>
    <lineage>
        <taxon>Bacteria</taxon>
        <taxon>Pseudomonadati</taxon>
        <taxon>Pseudomonadota</taxon>
        <taxon>Gammaproteobacteria</taxon>
        <taxon>Pseudomonadales</taxon>
        <taxon>Pseudomonadaceae</taxon>
        <taxon>Pseudomonas</taxon>
    </lineage>
</organism>
<gene>
    <name evidence="2" type="ORF">IV02_29340</name>
</gene>
<sequence length="158" mass="18134">MNAIDLLEQDHVRVKDILTQLSESTDRAIKKRTDLLAKLEMELTIHTQLEEEILYPAFKEAGGKEQDVMYYEAKEEHRTVDSLVLPDLKMTDPGTPEFSGRVKVVKELLEHHIEEEETEMFPQCKDLLGKERLEEIGAQMETLKAELKKQLSAVNKAA</sequence>
<dbReference type="InterPro" id="IPR012312">
    <property type="entry name" value="Hemerythrin-like"/>
</dbReference>
<dbReference type="RefSeq" id="WP_047579545.1">
    <property type="nucleotide sequence ID" value="NZ_JPQT01000163.1"/>
</dbReference>
<comment type="caution">
    <text evidence="2">The sequence shown here is derived from an EMBL/GenBank/DDBJ whole genome shotgun (WGS) entry which is preliminary data.</text>
</comment>
<dbReference type="Pfam" id="PF01814">
    <property type="entry name" value="Hemerythrin"/>
    <property type="match status" value="1"/>
</dbReference>
<proteinExistence type="predicted"/>
<dbReference type="Gene3D" id="1.20.120.520">
    <property type="entry name" value="nmb1532 protein domain like"/>
    <property type="match status" value="1"/>
</dbReference>
<evidence type="ECO:0000313" key="2">
    <source>
        <dbReference type="EMBL" id="KFE44540.1"/>
    </source>
</evidence>
<evidence type="ECO:0000259" key="1">
    <source>
        <dbReference type="Pfam" id="PF01814"/>
    </source>
</evidence>
<dbReference type="EMBL" id="JPQT01000163">
    <property type="protein sequence ID" value="KFE44540.1"/>
    <property type="molecule type" value="Genomic_DNA"/>
</dbReference>
<dbReference type="PANTHER" id="PTHR35585:SF1">
    <property type="entry name" value="HHE DOMAIN PROTEIN (AFU_ORTHOLOGUE AFUA_4G00730)"/>
    <property type="match status" value="1"/>
</dbReference>
<dbReference type="PATRIC" id="fig|317.174.peg.5989"/>
<dbReference type="Proteomes" id="UP000028643">
    <property type="component" value="Unassembled WGS sequence"/>
</dbReference>
<accession>A0A085UMX7</accession>
<protein>
    <submittedName>
        <fullName evidence="2">Hemerythrin</fullName>
    </submittedName>
</protein>
<dbReference type="PANTHER" id="PTHR35585">
    <property type="entry name" value="HHE DOMAIN PROTEIN (AFU_ORTHOLOGUE AFUA_4G00730)"/>
    <property type="match status" value="1"/>
</dbReference>
<evidence type="ECO:0000313" key="3">
    <source>
        <dbReference type="Proteomes" id="UP000028643"/>
    </source>
</evidence>